<dbReference type="Proteomes" id="UP000523795">
    <property type="component" value="Unassembled WGS sequence"/>
</dbReference>
<feature type="non-terminal residue" evidence="2">
    <location>
        <position position="1"/>
    </location>
</feature>
<dbReference type="CDD" id="cd00229">
    <property type="entry name" value="SGNH_hydrolase"/>
    <property type="match status" value="1"/>
</dbReference>
<name>A0ABX1JLF1_9MICC</name>
<keyword evidence="2" id="KW-0378">Hydrolase</keyword>
<sequence length="142" mass="14937">ELTTVAVPGITAGRILAHVPRGRAFDVVVVEAGTNDAGRTGVQGFEADYAALPDAPRAQSRDAVLVCLGAWGRPAAVGDYDDAVASQCRRQDGTFRPLGQLYEDNRWEGGVMPDGRKVDDSHPNDAGHALIAGLVLDALRSS</sequence>
<evidence type="ECO:0000313" key="3">
    <source>
        <dbReference type="Proteomes" id="UP000523795"/>
    </source>
</evidence>
<dbReference type="Gene3D" id="3.40.50.1110">
    <property type="entry name" value="SGNH hydrolase"/>
    <property type="match status" value="1"/>
</dbReference>
<reference evidence="2 3" key="1">
    <citation type="submission" date="2020-04" db="EMBL/GenBank/DDBJ databases">
        <authorList>
            <person name="Liu S."/>
        </authorList>
    </citation>
    <scope>NUCLEOTIDE SEQUENCE [LARGE SCALE GENOMIC DNA]</scope>
    <source>
        <strain evidence="2 3">CGMCC 1.15091</strain>
    </source>
</reference>
<dbReference type="Pfam" id="PF13472">
    <property type="entry name" value="Lipase_GDSL_2"/>
    <property type="match status" value="1"/>
</dbReference>
<accession>A0ABX1JLF1</accession>
<dbReference type="SUPFAM" id="SSF52266">
    <property type="entry name" value="SGNH hydrolase"/>
    <property type="match status" value="1"/>
</dbReference>
<organism evidence="2 3">
    <name type="scientific">Arthrobacter deserti</name>
    <dbReference type="NCBI Taxonomy" id="1742687"/>
    <lineage>
        <taxon>Bacteria</taxon>
        <taxon>Bacillati</taxon>
        <taxon>Actinomycetota</taxon>
        <taxon>Actinomycetes</taxon>
        <taxon>Micrococcales</taxon>
        <taxon>Micrococcaceae</taxon>
        <taxon>Arthrobacter</taxon>
    </lineage>
</organism>
<proteinExistence type="predicted"/>
<keyword evidence="3" id="KW-1185">Reference proteome</keyword>
<protein>
    <submittedName>
        <fullName evidence="2">SGNH/GDSL hydrolase family protein</fullName>
    </submittedName>
</protein>
<evidence type="ECO:0000259" key="1">
    <source>
        <dbReference type="Pfam" id="PF13472"/>
    </source>
</evidence>
<dbReference type="InterPro" id="IPR013830">
    <property type="entry name" value="SGNH_hydro"/>
</dbReference>
<comment type="caution">
    <text evidence="2">The sequence shown here is derived from an EMBL/GenBank/DDBJ whole genome shotgun (WGS) entry which is preliminary data.</text>
</comment>
<evidence type="ECO:0000313" key="2">
    <source>
        <dbReference type="EMBL" id="NKX50137.1"/>
    </source>
</evidence>
<dbReference type="GO" id="GO:0016787">
    <property type="term" value="F:hydrolase activity"/>
    <property type="evidence" value="ECO:0007669"/>
    <property type="project" value="UniProtKB-KW"/>
</dbReference>
<dbReference type="InterPro" id="IPR036514">
    <property type="entry name" value="SGNH_hydro_sf"/>
</dbReference>
<feature type="domain" description="SGNH hydrolase-type esterase" evidence="1">
    <location>
        <begin position="5"/>
        <end position="130"/>
    </location>
</feature>
<dbReference type="EMBL" id="JAAZSR010000064">
    <property type="protein sequence ID" value="NKX50137.1"/>
    <property type="molecule type" value="Genomic_DNA"/>
</dbReference>
<gene>
    <name evidence="2" type="ORF">HER39_06055</name>
</gene>